<dbReference type="SUPFAM" id="SSF46689">
    <property type="entry name" value="Homeodomain-like"/>
    <property type="match status" value="1"/>
</dbReference>
<evidence type="ECO:0000256" key="1">
    <source>
        <dbReference type="ARBA" id="ARBA00023125"/>
    </source>
</evidence>
<accession>A0AAV1ULE3</accession>
<evidence type="ECO:0000259" key="2">
    <source>
        <dbReference type="PROSITE" id="PS51253"/>
    </source>
</evidence>
<dbReference type="InterPro" id="IPR050863">
    <property type="entry name" value="CenT-Element_Derived"/>
</dbReference>
<dbReference type="Gene3D" id="1.10.10.60">
    <property type="entry name" value="Homeodomain-like"/>
    <property type="match status" value="2"/>
</dbReference>
<organism evidence="3 4">
    <name type="scientific">Peronospora matthiolae</name>
    <dbReference type="NCBI Taxonomy" id="2874970"/>
    <lineage>
        <taxon>Eukaryota</taxon>
        <taxon>Sar</taxon>
        <taxon>Stramenopiles</taxon>
        <taxon>Oomycota</taxon>
        <taxon>Peronosporomycetes</taxon>
        <taxon>Peronosporales</taxon>
        <taxon>Peronosporaceae</taxon>
        <taxon>Peronospora</taxon>
    </lineage>
</organism>
<dbReference type="GO" id="GO:0003677">
    <property type="term" value="F:DNA binding"/>
    <property type="evidence" value="ECO:0007669"/>
    <property type="project" value="UniProtKB-KW"/>
</dbReference>
<dbReference type="Pfam" id="PF03221">
    <property type="entry name" value="HTH_Tnp_Tc5"/>
    <property type="match status" value="1"/>
</dbReference>
<dbReference type="PANTHER" id="PTHR19303">
    <property type="entry name" value="TRANSPOSON"/>
    <property type="match status" value="1"/>
</dbReference>
<evidence type="ECO:0000313" key="4">
    <source>
        <dbReference type="Proteomes" id="UP001162060"/>
    </source>
</evidence>
<dbReference type="GO" id="GO:0005634">
    <property type="term" value="C:nucleus"/>
    <property type="evidence" value="ECO:0007669"/>
    <property type="project" value="TreeGrafter"/>
</dbReference>
<reference evidence="3" key="1">
    <citation type="submission" date="2024-01" db="EMBL/GenBank/DDBJ databases">
        <authorList>
            <person name="Webb A."/>
        </authorList>
    </citation>
    <scope>NUCLEOTIDE SEQUENCE</scope>
    <source>
        <strain evidence="3">Pm1</strain>
    </source>
</reference>
<evidence type="ECO:0000313" key="3">
    <source>
        <dbReference type="EMBL" id="CAK7935689.1"/>
    </source>
</evidence>
<dbReference type="SMART" id="SM00674">
    <property type="entry name" value="CENPB"/>
    <property type="match status" value="1"/>
</dbReference>
<dbReference type="PANTHER" id="PTHR19303:SF73">
    <property type="entry name" value="PROTEIN PDC2"/>
    <property type="match status" value="1"/>
</dbReference>
<dbReference type="Proteomes" id="UP001162060">
    <property type="component" value="Unassembled WGS sequence"/>
</dbReference>
<proteinExistence type="predicted"/>
<protein>
    <recommendedName>
        <fullName evidence="2">HTH CENPB-type domain-containing protein</fullName>
    </recommendedName>
</protein>
<dbReference type="EMBL" id="CAKLBY020000222">
    <property type="protein sequence ID" value="CAK7935689.1"/>
    <property type="molecule type" value="Genomic_DNA"/>
</dbReference>
<dbReference type="InterPro" id="IPR009057">
    <property type="entry name" value="Homeodomain-like_sf"/>
</dbReference>
<dbReference type="PROSITE" id="PS51253">
    <property type="entry name" value="HTH_CENPB"/>
    <property type="match status" value="1"/>
</dbReference>
<comment type="caution">
    <text evidence="3">The sequence shown here is derived from an EMBL/GenBank/DDBJ whole genome shotgun (WGS) entry which is preliminary data.</text>
</comment>
<gene>
    <name evidence="3" type="ORF">PM001_LOCUS20839</name>
</gene>
<sequence>MSQLRLTNDQKLRIVKHKEDHPSLTQTELGYWTKEAFGLPKPMTQASISKIISKRKRLEAMSPSELSAKRPRSLQHSVFEEAVALWILQCQHRGVALTGDLIRAKTASFATSMDIPDGSIKFAHGWLYKFQQRHKLRAVRIHGESGSVDVSGLEAALPELQSAVAKFAPRDVYNMDETGKFS</sequence>
<dbReference type="AlphaFoldDB" id="A0AAV1ULE3"/>
<dbReference type="InterPro" id="IPR006600">
    <property type="entry name" value="HTH_CenpB_DNA-bd_dom"/>
</dbReference>
<name>A0AAV1ULE3_9STRA</name>
<keyword evidence="1" id="KW-0238">DNA-binding</keyword>
<feature type="domain" description="HTH CENPB-type" evidence="2">
    <location>
        <begin position="67"/>
        <end position="140"/>
    </location>
</feature>